<feature type="transmembrane region" description="Helical" evidence="2">
    <location>
        <begin position="714"/>
        <end position="732"/>
    </location>
</feature>
<dbReference type="PANTHER" id="PTHR42736">
    <property type="entry name" value="PROTEIN-GLUTAMINE GAMMA-GLUTAMYLTRANSFERASE"/>
    <property type="match status" value="1"/>
</dbReference>
<evidence type="ECO:0000313" key="4">
    <source>
        <dbReference type="EMBL" id="OAS13202.1"/>
    </source>
</evidence>
<evidence type="ECO:0000256" key="2">
    <source>
        <dbReference type="SAM" id="Phobius"/>
    </source>
</evidence>
<keyword evidence="2" id="KW-0812">Transmembrane</keyword>
<dbReference type="STRING" id="1850517.A8708_32990"/>
<keyword evidence="2" id="KW-1133">Transmembrane helix</keyword>
<dbReference type="InterPro" id="IPR038765">
    <property type="entry name" value="Papain-like_cys_pep_sf"/>
</dbReference>
<dbReference type="Pfam" id="PF01841">
    <property type="entry name" value="Transglut_core"/>
    <property type="match status" value="1"/>
</dbReference>
<accession>A0A197ZWK6</accession>
<feature type="transmembrane region" description="Helical" evidence="2">
    <location>
        <begin position="303"/>
        <end position="322"/>
    </location>
</feature>
<dbReference type="SMART" id="SM00460">
    <property type="entry name" value="TGc"/>
    <property type="match status" value="1"/>
</dbReference>
<sequence length="837" mass="93328">MQPLEPRRGGHARSRKSHLGFLRSGTSDLGSSLLGTSDLGTSRSRTSKLGSSRSDTSDLRSSQSGNANLDNPHTSNMQVNPSHLDTSSRIPSQLIFRADNQPQAHINLFRDGLITLLLFLLLSEWLRPLAWMGDEVIQIGPILVVFALCLALDCFRVPYGWGWLAKSSIILVFIGYMFNRDTVLAGGWILSLARTLVQDILYIVQAHFDMISGEMRTLLFLMGWALLLSVVQALMLQRQHSLWFVMATLIYLVGIQLVLGADTVQGIIRTLGYGLLLLAILNLSRIEQTYRVTAVRSRNYLQWLIISVIVVGMLSGVGWLSAKQTNAEPLMKPVSWAHWYDRLFELYEEETGVSPAVATSGYGQNDTSLGGPLQVDTSPVFTAKTSELTYWRGESKSFYDGKGWSQPTQKLEPFIASAPSLTSPVVQQEVLLNGKSANKQLFVGGGLRSVDMLLSEKGKLLSSGSLRTSEASGLTTLPEIAEPLSYYKITVQPVKENPELLNTDIGDYPEEITNEYLQLPATLPRTVRSTAEQVTENRLTPYAKAVAIEQYLSQTFPYSLEKPTNPSRSEDFVSHFLFVDRTGYCDHFSTAMVVMLRSVGVPARWVKGFAQGTVGATDDNGLHEVVVRNQDAHSWVEVYFPSMGWVPFEPTPGFSGISADQSRDRLTTATMEQLGMTASLTNTPVTRSVIAQSGEWLHTGKNNLIQFVTAYKRVIFILICCIALLVGLYIVLRRQGYLLHRGVAFPSYDNGPANQHHPLTPYMDRLWRQLFRKYGAKPANQTVREYVMNLQVTHQGQQQALMTFAHIYESVRYDPARALTYSKQEIAAIWQAIQKAH</sequence>
<feature type="compositionally biased region" description="Basic residues" evidence="1">
    <location>
        <begin position="9"/>
        <end position="18"/>
    </location>
</feature>
<feature type="compositionally biased region" description="Low complexity" evidence="1">
    <location>
        <begin position="22"/>
        <end position="65"/>
    </location>
</feature>
<dbReference type="AlphaFoldDB" id="A0A197ZWK6"/>
<name>A0A197ZWK6_9BACL</name>
<protein>
    <recommendedName>
        <fullName evidence="3">Transglutaminase-like domain-containing protein</fullName>
    </recommendedName>
</protein>
<dbReference type="Proteomes" id="UP000078454">
    <property type="component" value="Unassembled WGS sequence"/>
</dbReference>
<feature type="domain" description="Transglutaminase-like" evidence="3">
    <location>
        <begin position="577"/>
        <end position="652"/>
    </location>
</feature>
<dbReference type="RefSeq" id="WP_068671530.1">
    <property type="nucleotide sequence ID" value="NZ_LYPB01000096.1"/>
</dbReference>
<dbReference type="SUPFAM" id="SSF54001">
    <property type="entry name" value="Cysteine proteinases"/>
    <property type="match status" value="1"/>
</dbReference>
<dbReference type="Gene3D" id="3.10.620.30">
    <property type="match status" value="1"/>
</dbReference>
<evidence type="ECO:0000259" key="3">
    <source>
        <dbReference type="SMART" id="SM00460"/>
    </source>
</evidence>
<evidence type="ECO:0000256" key="1">
    <source>
        <dbReference type="SAM" id="MobiDB-lite"/>
    </source>
</evidence>
<feature type="transmembrane region" description="Helical" evidence="2">
    <location>
        <begin position="242"/>
        <end position="260"/>
    </location>
</feature>
<organism evidence="4 5">
    <name type="scientific">Paenibacillus oryzisoli</name>
    <dbReference type="NCBI Taxonomy" id="1850517"/>
    <lineage>
        <taxon>Bacteria</taxon>
        <taxon>Bacillati</taxon>
        <taxon>Bacillota</taxon>
        <taxon>Bacilli</taxon>
        <taxon>Bacillales</taxon>
        <taxon>Paenibacillaceae</taxon>
        <taxon>Paenibacillus</taxon>
    </lineage>
</organism>
<dbReference type="PANTHER" id="PTHR42736:SF1">
    <property type="entry name" value="PROTEIN-GLUTAMINE GAMMA-GLUTAMYLTRANSFERASE"/>
    <property type="match status" value="1"/>
</dbReference>
<feature type="transmembrane region" description="Helical" evidence="2">
    <location>
        <begin position="136"/>
        <end position="152"/>
    </location>
</feature>
<dbReference type="EMBL" id="LYPB01000096">
    <property type="protein sequence ID" value="OAS13202.1"/>
    <property type="molecule type" value="Genomic_DNA"/>
</dbReference>
<dbReference type="OrthoDB" id="9804872at2"/>
<comment type="caution">
    <text evidence="4">The sequence shown here is derived from an EMBL/GenBank/DDBJ whole genome shotgun (WGS) entry which is preliminary data.</text>
</comment>
<keyword evidence="5" id="KW-1185">Reference proteome</keyword>
<feature type="transmembrane region" description="Helical" evidence="2">
    <location>
        <begin position="217"/>
        <end position="235"/>
    </location>
</feature>
<keyword evidence="2" id="KW-0472">Membrane</keyword>
<feature type="region of interest" description="Disordered" evidence="1">
    <location>
        <begin position="1"/>
        <end position="86"/>
    </location>
</feature>
<feature type="transmembrane region" description="Helical" evidence="2">
    <location>
        <begin position="266"/>
        <end position="283"/>
    </location>
</feature>
<evidence type="ECO:0000313" key="5">
    <source>
        <dbReference type="Proteomes" id="UP000078454"/>
    </source>
</evidence>
<gene>
    <name evidence="4" type="ORF">A8708_32990</name>
</gene>
<reference evidence="4 5" key="1">
    <citation type="submission" date="2016-05" db="EMBL/GenBank/DDBJ databases">
        <title>Paenibacillus sp. 1ZS3-15 nov., isolated from the rhizosphere soil.</title>
        <authorList>
            <person name="Zhang X.X."/>
            <person name="Zhang J."/>
        </authorList>
    </citation>
    <scope>NUCLEOTIDE SEQUENCE [LARGE SCALE GENOMIC DNA]</scope>
    <source>
        <strain evidence="4 5">1ZS3-15</strain>
    </source>
</reference>
<feature type="transmembrane region" description="Helical" evidence="2">
    <location>
        <begin position="159"/>
        <end position="178"/>
    </location>
</feature>
<dbReference type="InterPro" id="IPR052901">
    <property type="entry name" value="Bact_TGase-like"/>
</dbReference>
<feature type="compositionally biased region" description="Polar residues" evidence="1">
    <location>
        <begin position="66"/>
        <end position="86"/>
    </location>
</feature>
<dbReference type="InterPro" id="IPR002931">
    <property type="entry name" value="Transglutaminase-like"/>
</dbReference>
<proteinExistence type="predicted"/>